<dbReference type="PANTHER" id="PTHR14097">
    <property type="entry name" value="OXIDOREDUCTASE HTATIP2"/>
    <property type="match status" value="1"/>
</dbReference>
<dbReference type="PANTHER" id="PTHR14097:SF9">
    <property type="entry name" value="EPIMERASE, PUTATIVE (AFU_ORTHOLOGUE AFUA_8G07320)-RELATED"/>
    <property type="match status" value="1"/>
</dbReference>
<dbReference type="EMBL" id="CP138581">
    <property type="protein sequence ID" value="WPG98684.1"/>
    <property type="molecule type" value="Genomic_DNA"/>
</dbReference>
<name>A0AAQ3M0T9_9PEZI</name>
<keyword evidence="3" id="KW-1185">Reference proteome</keyword>
<protein>
    <recommendedName>
        <fullName evidence="1">Thioester reductase (TE) domain-containing protein</fullName>
    </recommendedName>
</protein>
<reference evidence="2 3" key="1">
    <citation type="submission" date="2023-11" db="EMBL/GenBank/DDBJ databases">
        <title>An acidophilic fungus is an integral part of prey digestion in a carnivorous sundew plant.</title>
        <authorList>
            <person name="Tsai I.J."/>
        </authorList>
    </citation>
    <scope>NUCLEOTIDE SEQUENCE [LARGE SCALE GENOMIC DNA]</scope>
    <source>
        <strain evidence="2">169a</strain>
    </source>
</reference>
<dbReference type="Pfam" id="PF07993">
    <property type="entry name" value="NAD_binding_4"/>
    <property type="match status" value="1"/>
</dbReference>
<dbReference type="InterPro" id="IPR013120">
    <property type="entry name" value="FAR_NAD-bd"/>
</dbReference>
<dbReference type="SUPFAM" id="SSF51735">
    <property type="entry name" value="NAD(P)-binding Rossmann-fold domains"/>
    <property type="match status" value="1"/>
</dbReference>
<dbReference type="Proteomes" id="UP001303373">
    <property type="component" value="Chromosome 2"/>
</dbReference>
<evidence type="ECO:0000313" key="2">
    <source>
        <dbReference type="EMBL" id="WPG98684.1"/>
    </source>
</evidence>
<organism evidence="2 3">
    <name type="scientific">Acrodontium crateriforme</name>
    <dbReference type="NCBI Taxonomy" id="150365"/>
    <lineage>
        <taxon>Eukaryota</taxon>
        <taxon>Fungi</taxon>
        <taxon>Dikarya</taxon>
        <taxon>Ascomycota</taxon>
        <taxon>Pezizomycotina</taxon>
        <taxon>Dothideomycetes</taxon>
        <taxon>Dothideomycetidae</taxon>
        <taxon>Mycosphaerellales</taxon>
        <taxon>Teratosphaeriaceae</taxon>
        <taxon>Acrodontium</taxon>
    </lineage>
</organism>
<proteinExistence type="predicted"/>
<feature type="domain" description="Thioester reductase (TE)" evidence="1">
    <location>
        <begin position="8"/>
        <end position="42"/>
    </location>
</feature>
<evidence type="ECO:0000313" key="3">
    <source>
        <dbReference type="Proteomes" id="UP001303373"/>
    </source>
</evidence>
<accession>A0AAQ3M0T9</accession>
<sequence length="257" mass="28431">MTKMKVILTGATGFIGTEILEQLIAHKYITHIYALTRKELDAKFSTHAKVTQLLHPDFSQYPESLLAQLKGYGVEGCIWSLGGKHADYKSKEEAEKVGISFPVQAAEIFAKYLATELDPLAPPNKQKFPFRFVFISAWGAEQDQFRALWLWNDSRKIKGAAEKGIFDVADNAELKAGKRCFQAIALRPGVVIAKGDGLGTVITEGVSMVAVPRIAVDRLAKQAVRQVLQGGNDPNKRILENHECLGDDWAQMNTLSM</sequence>
<gene>
    <name evidence="2" type="ORF">R9X50_00147800</name>
</gene>
<dbReference type="Gene3D" id="3.40.50.720">
    <property type="entry name" value="NAD(P)-binding Rossmann-like Domain"/>
    <property type="match status" value="1"/>
</dbReference>
<dbReference type="AlphaFoldDB" id="A0AAQ3M0T9"/>
<evidence type="ECO:0000259" key="1">
    <source>
        <dbReference type="Pfam" id="PF07993"/>
    </source>
</evidence>
<dbReference type="InterPro" id="IPR036291">
    <property type="entry name" value="NAD(P)-bd_dom_sf"/>
</dbReference>